<dbReference type="Proteomes" id="UP000251960">
    <property type="component" value="Chromosome 2"/>
</dbReference>
<gene>
    <name evidence="1" type="ORF">Zm00014a_012098</name>
</gene>
<dbReference type="EMBL" id="NCVQ01000003">
    <property type="protein sequence ID" value="PWZ36918.1"/>
    <property type="molecule type" value="Genomic_DNA"/>
</dbReference>
<organism evidence="1">
    <name type="scientific">Zea mays</name>
    <name type="common">Maize</name>
    <dbReference type="NCBI Taxonomy" id="4577"/>
    <lineage>
        <taxon>Eukaryota</taxon>
        <taxon>Viridiplantae</taxon>
        <taxon>Streptophyta</taxon>
        <taxon>Embryophyta</taxon>
        <taxon>Tracheophyta</taxon>
        <taxon>Spermatophyta</taxon>
        <taxon>Magnoliopsida</taxon>
        <taxon>Liliopsida</taxon>
        <taxon>Poales</taxon>
        <taxon>Poaceae</taxon>
        <taxon>PACMAD clade</taxon>
        <taxon>Panicoideae</taxon>
        <taxon>Andropogonodae</taxon>
        <taxon>Andropogoneae</taxon>
        <taxon>Tripsacinae</taxon>
        <taxon>Zea</taxon>
    </lineage>
</organism>
<protein>
    <submittedName>
        <fullName evidence="1">Uncharacterized protein</fullName>
    </submittedName>
</protein>
<reference evidence="1" key="1">
    <citation type="journal article" date="2018" name="Nat. Genet.">
        <title>Extensive intraspecific gene order and gene structural variations between Mo17 and other maize genomes.</title>
        <authorList>
            <person name="Sun S."/>
            <person name="Zhou Y."/>
            <person name="Chen J."/>
            <person name="Shi J."/>
            <person name="Zhao H."/>
            <person name="Zhao H."/>
            <person name="Song W."/>
            <person name="Zhang M."/>
            <person name="Cui Y."/>
            <person name="Dong X."/>
            <person name="Liu H."/>
            <person name="Ma X."/>
            <person name="Jiao Y."/>
            <person name="Wang B."/>
            <person name="Wei X."/>
            <person name="Stein J.C."/>
            <person name="Glaubitz J.C."/>
            <person name="Lu F."/>
            <person name="Yu G."/>
            <person name="Liang C."/>
            <person name="Fengler K."/>
            <person name="Li B."/>
            <person name="Rafalski A."/>
            <person name="Schnable P.S."/>
            <person name="Ware D.H."/>
            <person name="Buckler E.S."/>
            <person name="Lai J."/>
        </authorList>
    </citation>
    <scope>NUCLEOTIDE SEQUENCE [LARGE SCALE GENOMIC DNA]</scope>
    <source>
        <tissue evidence="1">Seedling</tissue>
    </source>
</reference>
<name>A0A3L6FPR8_MAIZE</name>
<evidence type="ECO:0000313" key="1">
    <source>
        <dbReference type="EMBL" id="PWZ36918.1"/>
    </source>
</evidence>
<comment type="caution">
    <text evidence="1">The sequence shown here is derived from an EMBL/GenBank/DDBJ whole genome shotgun (WGS) entry which is preliminary data.</text>
</comment>
<proteinExistence type="predicted"/>
<accession>A0A3L6FPR8</accession>
<sequence>MFKRRLNVKTLIKD</sequence>